<dbReference type="SUPFAM" id="SSF52058">
    <property type="entry name" value="L domain-like"/>
    <property type="match status" value="2"/>
</dbReference>
<dbReference type="GO" id="GO:0009986">
    <property type="term" value="C:cell surface"/>
    <property type="evidence" value="ECO:0007669"/>
    <property type="project" value="TreeGrafter"/>
</dbReference>
<evidence type="ECO:0000256" key="4">
    <source>
        <dbReference type="ARBA" id="ARBA00022729"/>
    </source>
</evidence>
<dbReference type="PANTHER" id="PTHR31018">
    <property type="entry name" value="SPORULATION-SPECIFIC PROTEIN-RELATED"/>
    <property type="match status" value="1"/>
</dbReference>
<dbReference type="PANTHER" id="PTHR31018:SF3">
    <property type="entry name" value="RECEPTOR PROTEIN-TYROSINE KINASE"/>
    <property type="match status" value="1"/>
</dbReference>
<dbReference type="EMBL" id="PDXF01000056">
    <property type="protein sequence ID" value="RYN93104.1"/>
    <property type="molecule type" value="Genomic_DNA"/>
</dbReference>
<evidence type="ECO:0008006" key="10">
    <source>
        <dbReference type="Google" id="ProtNLM"/>
    </source>
</evidence>
<dbReference type="GO" id="GO:0009277">
    <property type="term" value="C:fungal-type cell wall"/>
    <property type="evidence" value="ECO:0007669"/>
    <property type="project" value="TreeGrafter"/>
</dbReference>
<dbReference type="AlphaFoldDB" id="A0A4Q4S1S0"/>
<organism evidence="6 8">
    <name type="scientific">Alternaria tenuissima</name>
    <dbReference type="NCBI Taxonomy" id="119927"/>
    <lineage>
        <taxon>Eukaryota</taxon>
        <taxon>Fungi</taxon>
        <taxon>Dikarya</taxon>
        <taxon>Ascomycota</taxon>
        <taxon>Pezizomycotina</taxon>
        <taxon>Dothideomycetes</taxon>
        <taxon>Pleosporomycetidae</taxon>
        <taxon>Pleosporales</taxon>
        <taxon>Pleosporineae</taxon>
        <taxon>Pleosporaceae</taxon>
        <taxon>Alternaria</taxon>
        <taxon>Alternaria sect. Alternaria</taxon>
        <taxon>Alternaria alternata complex</taxon>
    </lineage>
</organism>
<reference evidence="6 9" key="2">
    <citation type="journal article" date="2019" name="bioRxiv">
        <title>Genomics, evolutionary history and diagnostics of the Alternaria alternata species group including apple and Asian pear pathotypes.</title>
        <authorList>
            <person name="Armitage A.D."/>
            <person name="Cockerton H.M."/>
            <person name="Sreenivasaprasad S."/>
            <person name="Woodhall J.W."/>
            <person name="Lane C.R."/>
            <person name="Harrison R.J."/>
            <person name="Clarkson J.P."/>
        </authorList>
    </citation>
    <scope>NUCLEOTIDE SEQUENCE</scope>
    <source>
        <strain evidence="6">FERA 1164</strain>
        <strain evidence="9">FERA 635</strain>
    </source>
</reference>
<evidence type="ECO:0000256" key="1">
    <source>
        <dbReference type="ARBA" id="ARBA00004191"/>
    </source>
</evidence>
<evidence type="ECO:0000256" key="2">
    <source>
        <dbReference type="ARBA" id="ARBA00022512"/>
    </source>
</evidence>
<gene>
    <name evidence="6" type="ORF">AA0115_g5519</name>
    <name evidence="7" type="ORF">AA0119_g9868</name>
</gene>
<comment type="caution">
    <text evidence="6">The sequence shown here is derived from an EMBL/GenBank/DDBJ whole genome shotgun (WGS) entry which is preliminary data.</text>
</comment>
<protein>
    <recommendedName>
        <fullName evidence="10">Protein ecm33</fullName>
    </recommendedName>
</protein>
<dbReference type="Proteomes" id="UP000292340">
    <property type="component" value="Unassembled WGS sequence"/>
</dbReference>
<dbReference type="Gene3D" id="3.80.20.20">
    <property type="entry name" value="Receptor L-domain"/>
    <property type="match status" value="1"/>
</dbReference>
<comment type="subcellular location">
    <subcellularLocation>
        <location evidence="1">Secreted</location>
        <location evidence="1">Cell wall</location>
    </subcellularLocation>
</comment>
<dbReference type="GO" id="GO:0005886">
    <property type="term" value="C:plasma membrane"/>
    <property type="evidence" value="ECO:0007669"/>
    <property type="project" value="TreeGrafter"/>
</dbReference>
<evidence type="ECO:0000313" key="9">
    <source>
        <dbReference type="Proteomes" id="UP000293195"/>
    </source>
</evidence>
<name>A0A4Q4S1S0_9PLEO</name>
<dbReference type="InterPro" id="IPR036941">
    <property type="entry name" value="Rcpt_L-dom_sf"/>
</dbReference>
<keyword evidence="4" id="KW-0732">Signal</keyword>
<evidence type="ECO:0000313" key="7">
    <source>
        <dbReference type="EMBL" id="RYN93104.1"/>
    </source>
</evidence>
<keyword evidence="9" id="KW-1185">Reference proteome</keyword>
<sequence length="474" mass="49404">MRVATSVSATASTNKCARRRLAQLSVGGRTISSQGRAAAFTERACLLACLIDDGGHALAAYDLHPALLALNIPVTNPRQLHKMPSMMKIALPALAAASGAYAACSTSATMTIQNAGDASAIASCSTFSGNIAIATGTTDDISLNGVKKIDGNLVATDNSDMKQISASDLEELDGEMQLDGLTRLYAVNFPKLKSVDSIKWNALPNLQEIGFTAEVTKANKVDIQNTALRSLKGINIEEVDTVFIANNGYIDEISMQLGNVSTSLTLADNNEAVKVDLPNLIWASNLTFRFCASVSVPSLERLNGSLGLYNNGFESFAAPNLTSVGEAVALVANENLSNVSFPMLGKISGNLQIANNSKLIEVDGFPALKSIGGAFDMSGNFTDVSTPKLNSVSGAFNLQSTDNVTETCATYKPLKEKKLIEGGYKCEGKLIDPAGEGHKGTKQGGSDDSTGAASTLSAATGALSLAAMAAVLLF</sequence>
<reference evidence="6" key="1">
    <citation type="submission" date="2017-10" db="EMBL/GenBank/DDBJ databases">
        <authorList>
            <person name="Armitage A.D."/>
            <person name="Barbara D.J."/>
            <person name="Woodhall J.W."/>
            <person name="Sreenivasaprasad S."/>
            <person name="Lane C.R."/>
            <person name="Clarkson J.P."/>
            <person name="Harrison R.J."/>
        </authorList>
    </citation>
    <scope>NUCLEOTIDE SEQUENCE</scope>
    <source>
        <strain evidence="6">FERA 1164</strain>
        <strain evidence="7">FERA 635</strain>
    </source>
</reference>
<evidence type="ECO:0000313" key="6">
    <source>
        <dbReference type="EMBL" id="RYN29354.1"/>
    </source>
</evidence>
<keyword evidence="5" id="KW-0325">Glycoprotein</keyword>
<dbReference type="EMBL" id="PDXB01000011">
    <property type="protein sequence ID" value="RYN29354.1"/>
    <property type="molecule type" value="Genomic_DNA"/>
</dbReference>
<dbReference type="OrthoDB" id="536881at2759"/>
<dbReference type="Proteomes" id="UP000293195">
    <property type="component" value="Unassembled WGS sequence"/>
</dbReference>
<evidence type="ECO:0000256" key="5">
    <source>
        <dbReference type="ARBA" id="ARBA00023180"/>
    </source>
</evidence>
<dbReference type="Pfam" id="PF12454">
    <property type="entry name" value="Ecm33"/>
    <property type="match status" value="1"/>
</dbReference>
<evidence type="ECO:0000313" key="8">
    <source>
        <dbReference type="Proteomes" id="UP000292340"/>
    </source>
</evidence>
<keyword evidence="2" id="KW-0134">Cell wall</keyword>
<proteinExistence type="predicted"/>
<dbReference type="GO" id="GO:0031505">
    <property type="term" value="P:fungal-type cell wall organization"/>
    <property type="evidence" value="ECO:0007669"/>
    <property type="project" value="TreeGrafter"/>
</dbReference>
<evidence type="ECO:0000256" key="3">
    <source>
        <dbReference type="ARBA" id="ARBA00022525"/>
    </source>
</evidence>
<dbReference type="InterPro" id="IPR051648">
    <property type="entry name" value="CWI-Assembly_Regulator"/>
</dbReference>
<accession>A0A4Q4S1S0</accession>
<keyword evidence="3" id="KW-0964">Secreted</keyword>